<dbReference type="PANTHER" id="PTHR11014:SF63">
    <property type="entry name" value="METALLOPEPTIDASE, PUTATIVE (AFU_ORTHOLOGUE AFUA_6G09600)-RELATED"/>
    <property type="match status" value="1"/>
</dbReference>
<keyword evidence="2" id="KW-0479">Metal-binding</keyword>
<proteinExistence type="predicted"/>
<reference evidence="4 5" key="1">
    <citation type="submission" date="2015-10" db="EMBL/GenBank/DDBJ databases">
        <title>Erysipelothrix larvae sp. LV19 isolated from the larval gut of the rhinoceros beetle, Trypoxylus dichotomus.</title>
        <authorList>
            <person name="Lim S."/>
            <person name="Kim B.-C."/>
        </authorList>
    </citation>
    <scope>NUCLEOTIDE SEQUENCE [LARGE SCALE GENOMIC DNA]</scope>
    <source>
        <strain evidence="4 5">LV19</strain>
    </source>
</reference>
<feature type="domain" description="Peptidase M20 dimerisation" evidence="3">
    <location>
        <begin position="184"/>
        <end position="282"/>
    </location>
</feature>
<dbReference type="InterPro" id="IPR011650">
    <property type="entry name" value="Peptidase_M20_dimer"/>
</dbReference>
<dbReference type="Gene3D" id="3.40.630.10">
    <property type="entry name" value="Zn peptidases"/>
    <property type="match status" value="1"/>
</dbReference>
<accession>A0A109UH83</accession>
<dbReference type="Pfam" id="PF01546">
    <property type="entry name" value="Peptidase_M20"/>
    <property type="match status" value="1"/>
</dbReference>
<dbReference type="AlphaFoldDB" id="A0A109UH83"/>
<dbReference type="SUPFAM" id="SSF55031">
    <property type="entry name" value="Bacterial exopeptidase dimerisation domain"/>
    <property type="match status" value="1"/>
</dbReference>
<dbReference type="InterPro" id="IPR036264">
    <property type="entry name" value="Bact_exopeptidase_dim_dom"/>
</dbReference>
<dbReference type="Pfam" id="PF07687">
    <property type="entry name" value="M20_dimer"/>
    <property type="match status" value="1"/>
</dbReference>
<dbReference type="SUPFAM" id="SSF53187">
    <property type="entry name" value="Zn-dependent exopeptidases"/>
    <property type="match status" value="1"/>
</dbReference>
<keyword evidence="2" id="KW-0464">Manganese</keyword>
<organism evidence="4 5">
    <name type="scientific">Erysipelothrix larvae</name>
    <dbReference type="NCBI Taxonomy" id="1514105"/>
    <lineage>
        <taxon>Bacteria</taxon>
        <taxon>Bacillati</taxon>
        <taxon>Bacillota</taxon>
        <taxon>Erysipelotrichia</taxon>
        <taxon>Erysipelotrichales</taxon>
        <taxon>Erysipelotrichaceae</taxon>
        <taxon>Erysipelothrix</taxon>
    </lineage>
</organism>
<evidence type="ECO:0000259" key="3">
    <source>
        <dbReference type="Pfam" id="PF07687"/>
    </source>
</evidence>
<keyword evidence="5" id="KW-1185">Reference proteome</keyword>
<sequence length="394" mass="43210">MNEVKEIAKTLIPCRRHLHENPELGLECLNTRDYVAQKLTEMGYDVTHIGHAGLCTTIGNKKTPVFLLRADMDALPIIENTNLEFKSKIDGRMHACGHDMHTTMLLGAAQYFKNHEDEINGTIKLMFQPGEETMQGAKDMIEHGVLQNPTPDAGMMVHVMTGVPLDIGTLVFMPHGPCMASVDWFDIKIQGKGGHGSSPYLGMDPLLPATAILQTLQTIQSRELPPNALVSLTVGALNGPQTSNVINDDVTLGGTIRTYNEKHRSFIKERIVEIADHIAKAYRCTAEITFPVGAPYLKSSKVVSDCAYQALKPIVGDTGVIAPQRPEIPVMGSEDFAYISHEIPVTSVMIVASDARTENDYPLHHPSVTLDEDAIAYGILTYTQTALNWLNNNA</sequence>
<dbReference type="EMBL" id="CP013213">
    <property type="protein sequence ID" value="AMC93855.1"/>
    <property type="molecule type" value="Genomic_DNA"/>
</dbReference>
<keyword evidence="1" id="KW-0378">Hydrolase</keyword>
<evidence type="ECO:0000256" key="1">
    <source>
        <dbReference type="ARBA" id="ARBA00022801"/>
    </source>
</evidence>
<evidence type="ECO:0000313" key="5">
    <source>
        <dbReference type="Proteomes" id="UP000063781"/>
    </source>
</evidence>
<dbReference type="FunFam" id="3.30.70.360:FF:000001">
    <property type="entry name" value="N-acetyldiaminopimelate deacetylase"/>
    <property type="match status" value="1"/>
</dbReference>
<dbReference type="KEGG" id="erl:AOC36_07610"/>
<dbReference type="GO" id="GO:0046872">
    <property type="term" value="F:metal ion binding"/>
    <property type="evidence" value="ECO:0007669"/>
    <property type="project" value="UniProtKB-KW"/>
</dbReference>
<dbReference type="NCBIfam" id="TIGR01891">
    <property type="entry name" value="amidohydrolases"/>
    <property type="match status" value="1"/>
</dbReference>
<gene>
    <name evidence="4" type="ORF">AOC36_07610</name>
</gene>
<dbReference type="PANTHER" id="PTHR11014">
    <property type="entry name" value="PEPTIDASE M20 FAMILY MEMBER"/>
    <property type="match status" value="1"/>
</dbReference>
<feature type="binding site" evidence="2">
    <location>
        <position position="158"/>
    </location>
    <ligand>
        <name>Mn(2+)</name>
        <dbReference type="ChEBI" id="CHEBI:29035"/>
        <label>2</label>
    </ligand>
</feature>
<evidence type="ECO:0000313" key="4">
    <source>
        <dbReference type="EMBL" id="AMC93855.1"/>
    </source>
</evidence>
<dbReference type="InterPro" id="IPR017439">
    <property type="entry name" value="Amidohydrolase"/>
</dbReference>
<name>A0A109UH83_9FIRM</name>
<feature type="binding site" evidence="2">
    <location>
        <position position="132"/>
    </location>
    <ligand>
        <name>Mn(2+)</name>
        <dbReference type="ChEBI" id="CHEBI:29035"/>
        <label>2</label>
    </ligand>
</feature>
<dbReference type="GO" id="GO:0019877">
    <property type="term" value="P:diaminopimelate biosynthetic process"/>
    <property type="evidence" value="ECO:0007669"/>
    <property type="project" value="UniProtKB-ARBA"/>
</dbReference>
<evidence type="ECO:0000256" key="2">
    <source>
        <dbReference type="PIRSR" id="PIRSR005962-1"/>
    </source>
</evidence>
<dbReference type="PIRSF" id="PIRSF005962">
    <property type="entry name" value="Pept_M20D_amidohydro"/>
    <property type="match status" value="1"/>
</dbReference>
<dbReference type="Gene3D" id="3.30.70.360">
    <property type="match status" value="1"/>
</dbReference>
<dbReference type="CDD" id="cd03886">
    <property type="entry name" value="M20_Acy1"/>
    <property type="match status" value="1"/>
</dbReference>
<dbReference type="InterPro" id="IPR002933">
    <property type="entry name" value="Peptidase_M20"/>
</dbReference>
<feature type="binding site" evidence="2">
    <location>
        <position position="364"/>
    </location>
    <ligand>
        <name>Mn(2+)</name>
        <dbReference type="ChEBI" id="CHEBI:29035"/>
        <label>2</label>
    </ligand>
</feature>
<feature type="binding site" evidence="2">
    <location>
        <position position="98"/>
    </location>
    <ligand>
        <name>Mn(2+)</name>
        <dbReference type="ChEBI" id="CHEBI:29035"/>
        <label>2</label>
    </ligand>
</feature>
<dbReference type="GO" id="GO:0050118">
    <property type="term" value="F:N-acetyldiaminopimelate deacetylase activity"/>
    <property type="evidence" value="ECO:0007669"/>
    <property type="project" value="UniProtKB-ARBA"/>
</dbReference>
<feature type="binding site" evidence="2">
    <location>
        <position position="96"/>
    </location>
    <ligand>
        <name>Mn(2+)</name>
        <dbReference type="ChEBI" id="CHEBI:29035"/>
        <label>2</label>
    </ligand>
</feature>
<dbReference type="STRING" id="1514105.AOC36_07610"/>
<comment type="cofactor">
    <cofactor evidence="2">
        <name>Mn(2+)</name>
        <dbReference type="ChEBI" id="CHEBI:29035"/>
    </cofactor>
    <text evidence="2">The Mn(2+) ion enhances activity.</text>
</comment>
<protein>
    <recommendedName>
        <fullName evidence="3">Peptidase M20 dimerisation domain-containing protein</fullName>
    </recommendedName>
</protein>
<dbReference type="Proteomes" id="UP000063781">
    <property type="component" value="Chromosome"/>
</dbReference>